<keyword evidence="4 8" id="KW-0812">Transmembrane</keyword>
<sequence>MLERSLVFQLISAFIVSFSFAILTNSPSKSLLYCGINGMCGWFVNILLLRFGFTQILSVFFAALAINVLSEIFARFLKNPVPIFLIPGLIPLVPGAGMYNTMTALLKSQFEIAIKTGMQTLLIAGSIAVAIMLVTSFNWVFSALNKKVELK</sequence>
<evidence type="ECO:0000259" key="9">
    <source>
        <dbReference type="Pfam" id="PF12821"/>
    </source>
</evidence>
<evidence type="ECO:0000256" key="1">
    <source>
        <dbReference type="ARBA" id="ARBA00004651"/>
    </source>
</evidence>
<organism evidence="10">
    <name type="scientific">Caldicellulosiruptor owensensis</name>
    <dbReference type="NCBI Taxonomy" id="55205"/>
    <lineage>
        <taxon>Bacteria</taxon>
        <taxon>Bacillati</taxon>
        <taxon>Bacillota</taxon>
        <taxon>Bacillota incertae sedis</taxon>
        <taxon>Caldicellulosiruptorales</taxon>
        <taxon>Caldicellulosiruptoraceae</taxon>
        <taxon>Caldicellulosiruptor</taxon>
    </lineage>
</organism>
<comment type="caution">
    <text evidence="10">The sequence shown here is derived from an EMBL/GenBank/DDBJ whole genome shotgun (WGS) entry which is preliminary data.</text>
</comment>
<feature type="transmembrane region" description="Helical" evidence="8">
    <location>
        <begin position="6"/>
        <end position="23"/>
    </location>
</feature>
<keyword evidence="3" id="KW-0997">Cell inner membrane</keyword>
<evidence type="ECO:0000256" key="4">
    <source>
        <dbReference type="ARBA" id="ARBA00022692"/>
    </source>
</evidence>
<dbReference type="GO" id="GO:0015744">
    <property type="term" value="P:succinate transport"/>
    <property type="evidence" value="ECO:0007669"/>
    <property type="project" value="TreeGrafter"/>
</dbReference>
<evidence type="ECO:0000313" key="10">
    <source>
        <dbReference type="EMBL" id="HHS01553.1"/>
    </source>
</evidence>
<comment type="subcellular location">
    <subcellularLocation>
        <location evidence="1">Cell membrane</location>
        <topology evidence="1">Multi-pass membrane protein</topology>
    </subcellularLocation>
</comment>
<dbReference type="InterPro" id="IPR024528">
    <property type="entry name" value="ThrE_2"/>
</dbReference>
<feature type="transmembrane region" description="Helical" evidence="8">
    <location>
        <begin position="121"/>
        <end position="141"/>
    </location>
</feature>
<dbReference type="Pfam" id="PF12821">
    <property type="entry name" value="ThrE_2"/>
    <property type="match status" value="1"/>
</dbReference>
<evidence type="ECO:0000256" key="5">
    <source>
        <dbReference type="ARBA" id="ARBA00022989"/>
    </source>
</evidence>
<comment type="similarity">
    <text evidence="7">Belongs to the ThrE exporter (TC 2.A.79) family.</text>
</comment>
<reference evidence="10" key="1">
    <citation type="journal article" date="2020" name="mSystems">
        <title>Genome- and Community-Level Interaction Insights into Carbon Utilization and Element Cycling Functions of Hydrothermarchaeota in Hydrothermal Sediment.</title>
        <authorList>
            <person name="Zhou Z."/>
            <person name="Liu Y."/>
            <person name="Xu W."/>
            <person name="Pan J."/>
            <person name="Luo Z.H."/>
            <person name="Li M."/>
        </authorList>
    </citation>
    <scope>NUCLEOTIDE SEQUENCE [LARGE SCALE GENOMIC DNA]</scope>
    <source>
        <strain evidence="10">SpSt-102</strain>
    </source>
</reference>
<dbReference type="PANTHER" id="PTHR34390:SF1">
    <property type="entry name" value="SUCCINATE TRANSPORTER SUBUNIT YJJB-RELATED"/>
    <property type="match status" value="1"/>
</dbReference>
<dbReference type="GO" id="GO:0005886">
    <property type="term" value="C:plasma membrane"/>
    <property type="evidence" value="ECO:0007669"/>
    <property type="project" value="UniProtKB-SubCell"/>
</dbReference>
<protein>
    <submittedName>
        <fullName evidence="10">Threonine/serine exporter</fullName>
    </submittedName>
</protein>
<evidence type="ECO:0000256" key="2">
    <source>
        <dbReference type="ARBA" id="ARBA00022475"/>
    </source>
</evidence>
<dbReference type="InterPro" id="IPR050539">
    <property type="entry name" value="ThrE_Dicarb/AminoAcid_Exp"/>
</dbReference>
<feature type="transmembrane region" description="Helical" evidence="8">
    <location>
        <begin position="81"/>
        <end position="101"/>
    </location>
</feature>
<proteinExistence type="inferred from homology"/>
<evidence type="ECO:0000256" key="3">
    <source>
        <dbReference type="ARBA" id="ARBA00022519"/>
    </source>
</evidence>
<feature type="domain" description="Threonine/Serine exporter ThrE" evidence="9">
    <location>
        <begin position="9"/>
        <end position="136"/>
    </location>
</feature>
<gene>
    <name evidence="10" type="ORF">ENL71_03330</name>
</gene>
<dbReference type="PANTHER" id="PTHR34390">
    <property type="entry name" value="UPF0442 PROTEIN YJJB-RELATED"/>
    <property type="match status" value="1"/>
</dbReference>
<name>A0A7C5Z169_9FIRM</name>
<evidence type="ECO:0000256" key="7">
    <source>
        <dbReference type="ARBA" id="ARBA00034125"/>
    </source>
</evidence>
<keyword evidence="2" id="KW-1003">Cell membrane</keyword>
<keyword evidence="6 8" id="KW-0472">Membrane</keyword>
<keyword evidence="5 8" id="KW-1133">Transmembrane helix</keyword>
<dbReference type="AlphaFoldDB" id="A0A7C5Z169"/>
<evidence type="ECO:0000256" key="6">
    <source>
        <dbReference type="ARBA" id="ARBA00023136"/>
    </source>
</evidence>
<evidence type="ECO:0000256" key="8">
    <source>
        <dbReference type="SAM" id="Phobius"/>
    </source>
</evidence>
<accession>A0A7C5Z169</accession>
<feature type="transmembrane region" description="Helical" evidence="8">
    <location>
        <begin position="55"/>
        <end position="74"/>
    </location>
</feature>
<dbReference type="EMBL" id="DRUZ01000040">
    <property type="protein sequence ID" value="HHS01553.1"/>
    <property type="molecule type" value="Genomic_DNA"/>
</dbReference>